<comment type="caution">
    <text evidence="13">The sequence shown here is derived from an EMBL/GenBank/DDBJ whole genome shotgun (WGS) entry which is preliminary data.</text>
</comment>
<dbReference type="InterPro" id="IPR003317">
    <property type="entry name" value="Cyt-d_oxidase_su2"/>
</dbReference>
<keyword evidence="11 12" id="KW-0472">Membrane</keyword>
<evidence type="ECO:0000256" key="12">
    <source>
        <dbReference type="SAM" id="Phobius"/>
    </source>
</evidence>
<evidence type="ECO:0000256" key="8">
    <source>
        <dbReference type="ARBA" id="ARBA00022982"/>
    </source>
</evidence>
<dbReference type="GO" id="GO:0070069">
    <property type="term" value="C:cytochrome complex"/>
    <property type="evidence" value="ECO:0007669"/>
    <property type="project" value="TreeGrafter"/>
</dbReference>
<evidence type="ECO:0000256" key="11">
    <source>
        <dbReference type="ARBA" id="ARBA00023136"/>
    </source>
</evidence>
<keyword evidence="5" id="KW-0349">Heme</keyword>
<sequence length="153" mass="16867">MDTLPLVWFALIGLLWAGYLVLEGFDFGVGALLPVLGAGEDAADTEKRRRVMLTTIGPHWDGNEVWLITAGGATFAAFPEWYATMFSAFYLPLLVLLVALIVRNMGFEYRHKRDDVTWRRRWDAAIVGGSVAAPLLVGVALTDIVRGLPRSTC</sequence>
<dbReference type="AlphaFoldDB" id="A0A2N3YJ68"/>
<keyword evidence="7" id="KW-0479">Metal-binding</keyword>
<dbReference type="Pfam" id="PF02322">
    <property type="entry name" value="Cyt_bd_oxida_II"/>
    <property type="match status" value="1"/>
</dbReference>
<keyword evidence="10" id="KW-0408">Iron</keyword>
<dbReference type="PANTHER" id="PTHR43141">
    <property type="entry name" value="CYTOCHROME BD2 SUBUNIT II"/>
    <property type="match status" value="1"/>
</dbReference>
<evidence type="ECO:0000256" key="4">
    <source>
        <dbReference type="ARBA" id="ARBA00022475"/>
    </source>
</evidence>
<keyword evidence="9 12" id="KW-1133">Transmembrane helix</keyword>
<evidence type="ECO:0000256" key="5">
    <source>
        <dbReference type="ARBA" id="ARBA00022617"/>
    </source>
</evidence>
<dbReference type="PANTHER" id="PTHR43141:SF5">
    <property type="entry name" value="CYTOCHROME BD-I UBIQUINOL OXIDASE SUBUNIT 2"/>
    <property type="match status" value="1"/>
</dbReference>
<comment type="similarity">
    <text evidence="2">Belongs to the cytochrome ubiquinol oxidase subunit 2 family.</text>
</comment>
<keyword evidence="3" id="KW-0813">Transport</keyword>
<evidence type="ECO:0000256" key="3">
    <source>
        <dbReference type="ARBA" id="ARBA00022448"/>
    </source>
</evidence>
<dbReference type="GO" id="GO:0019646">
    <property type="term" value="P:aerobic electron transport chain"/>
    <property type="evidence" value="ECO:0007669"/>
    <property type="project" value="TreeGrafter"/>
</dbReference>
<keyword evidence="6 12" id="KW-0812">Transmembrane</keyword>
<evidence type="ECO:0000313" key="13">
    <source>
        <dbReference type="EMBL" id="PKW26901.1"/>
    </source>
</evidence>
<evidence type="ECO:0000256" key="7">
    <source>
        <dbReference type="ARBA" id="ARBA00022723"/>
    </source>
</evidence>
<evidence type="ECO:0000256" key="1">
    <source>
        <dbReference type="ARBA" id="ARBA00004651"/>
    </source>
</evidence>
<dbReference type="GO" id="GO:0009055">
    <property type="term" value="F:electron transfer activity"/>
    <property type="evidence" value="ECO:0007669"/>
    <property type="project" value="TreeGrafter"/>
</dbReference>
<keyword evidence="4" id="KW-1003">Cell membrane</keyword>
<reference evidence="13 14" key="1">
    <citation type="submission" date="2017-12" db="EMBL/GenBank/DDBJ databases">
        <title>Sequencing the genomes of 1000 Actinobacteria strains.</title>
        <authorList>
            <person name="Klenk H.-P."/>
        </authorList>
    </citation>
    <scope>NUCLEOTIDE SEQUENCE [LARGE SCALE GENOMIC DNA]</scope>
    <source>
        <strain evidence="13 14">DSM 12806</strain>
    </source>
</reference>
<evidence type="ECO:0000313" key="14">
    <source>
        <dbReference type="Proteomes" id="UP000233781"/>
    </source>
</evidence>
<feature type="transmembrane region" description="Helical" evidence="12">
    <location>
        <begin position="7"/>
        <end position="25"/>
    </location>
</feature>
<dbReference type="EMBL" id="PJNE01000001">
    <property type="protein sequence ID" value="PKW26901.1"/>
    <property type="molecule type" value="Genomic_DNA"/>
</dbReference>
<feature type="transmembrane region" description="Helical" evidence="12">
    <location>
        <begin position="122"/>
        <end position="141"/>
    </location>
</feature>
<gene>
    <name evidence="13" type="ORF">ATL31_1728</name>
</gene>
<accession>A0A2N3YJ68</accession>
<dbReference type="Proteomes" id="UP000233781">
    <property type="component" value="Unassembled WGS sequence"/>
</dbReference>
<name>A0A2N3YJ68_9MICO</name>
<keyword evidence="8" id="KW-0249">Electron transport</keyword>
<evidence type="ECO:0000256" key="9">
    <source>
        <dbReference type="ARBA" id="ARBA00022989"/>
    </source>
</evidence>
<evidence type="ECO:0000256" key="10">
    <source>
        <dbReference type="ARBA" id="ARBA00023004"/>
    </source>
</evidence>
<dbReference type="GO" id="GO:0046872">
    <property type="term" value="F:metal ion binding"/>
    <property type="evidence" value="ECO:0007669"/>
    <property type="project" value="UniProtKB-KW"/>
</dbReference>
<keyword evidence="14" id="KW-1185">Reference proteome</keyword>
<organism evidence="13 14">
    <name type="scientific">Phycicoccus duodecadis</name>
    <dbReference type="NCBI Taxonomy" id="173053"/>
    <lineage>
        <taxon>Bacteria</taxon>
        <taxon>Bacillati</taxon>
        <taxon>Actinomycetota</taxon>
        <taxon>Actinomycetes</taxon>
        <taxon>Micrococcales</taxon>
        <taxon>Intrasporangiaceae</taxon>
        <taxon>Phycicoccus</taxon>
    </lineage>
</organism>
<evidence type="ECO:0000256" key="2">
    <source>
        <dbReference type="ARBA" id="ARBA00007543"/>
    </source>
</evidence>
<comment type="subcellular location">
    <subcellularLocation>
        <location evidence="1">Cell membrane</location>
        <topology evidence="1">Multi-pass membrane protein</topology>
    </subcellularLocation>
</comment>
<feature type="transmembrane region" description="Helical" evidence="12">
    <location>
        <begin position="81"/>
        <end position="102"/>
    </location>
</feature>
<evidence type="ECO:0000256" key="6">
    <source>
        <dbReference type="ARBA" id="ARBA00022692"/>
    </source>
</evidence>
<proteinExistence type="inferred from homology"/>
<dbReference type="GO" id="GO:0005886">
    <property type="term" value="C:plasma membrane"/>
    <property type="evidence" value="ECO:0007669"/>
    <property type="project" value="UniProtKB-SubCell"/>
</dbReference>
<dbReference type="GO" id="GO:0016682">
    <property type="term" value="F:oxidoreductase activity, acting on diphenols and related substances as donors, oxygen as acceptor"/>
    <property type="evidence" value="ECO:0007669"/>
    <property type="project" value="TreeGrafter"/>
</dbReference>
<dbReference type="NCBIfam" id="TIGR00203">
    <property type="entry name" value="cydB"/>
    <property type="match status" value="1"/>
</dbReference>
<protein>
    <submittedName>
        <fullName evidence="13">Cytochrome d ubiquinol oxidase subunit II</fullName>
    </submittedName>
</protein>